<accession>X0TMB6</accession>
<reference evidence="1" key="1">
    <citation type="journal article" date="2014" name="Front. Microbiol.">
        <title>High frequency of phylogenetically diverse reductive dehalogenase-homologous genes in deep subseafloor sedimentary metagenomes.</title>
        <authorList>
            <person name="Kawai M."/>
            <person name="Futagami T."/>
            <person name="Toyoda A."/>
            <person name="Takaki Y."/>
            <person name="Nishi S."/>
            <person name="Hori S."/>
            <person name="Arai W."/>
            <person name="Tsubouchi T."/>
            <person name="Morono Y."/>
            <person name="Uchiyama I."/>
            <person name="Ito T."/>
            <person name="Fujiyama A."/>
            <person name="Inagaki F."/>
            <person name="Takami H."/>
        </authorList>
    </citation>
    <scope>NUCLEOTIDE SEQUENCE</scope>
    <source>
        <strain evidence="1">Expedition CK06-06</strain>
    </source>
</reference>
<organism evidence="1">
    <name type="scientific">marine sediment metagenome</name>
    <dbReference type="NCBI Taxonomy" id="412755"/>
    <lineage>
        <taxon>unclassified sequences</taxon>
        <taxon>metagenomes</taxon>
        <taxon>ecological metagenomes</taxon>
    </lineage>
</organism>
<evidence type="ECO:0000313" key="1">
    <source>
        <dbReference type="EMBL" id="GAF94698.1"/>
    </source>
</evidence>
<dbReference type="Pfam" id="PF13565">
    <property type="entry name" value="HTH_32"/>
    <property type="match status" value="1"/>
</dbReference>
<evidence type="ECO:0008006" key="2">
    <source>
        <dbReference type="Google" id="ProtNLM"/>
    </source>
</evidence>
<proteinExistence type="predicted"/>
<dbReference type="AlphaFoldDB" id="X0TMB6"/>
<dbReference type="InterPro" id="IPR009057">
    <property type="entry name" value="Homeodomain-like_sf"/>
</dbReference>
<comment type="caution">
    <text evidence="1">The sequence shown here is derived from an EMBL/GenBank/DDBJ whole genome shotgun (WGS) entry which is preliminary data.</text>
</comment>
<name>X0TMB6_9ZZZZ</name>
<protein>
    <recommendedName>
        <fullName evidence="2">Transposase</fullName>
    </recommendedName>
</protein>
<dbReference type="EMBL" id="BARS01015816">
    <property type="protein sequence ID" value="GAF94698.1"/>
    <property type="molecule type" value="Genomic_DNA"/>
</dbReference>
<dbReference type="SUPFAM" id="SSF46689">
    <property type="entry name" value="Homeodomain-like"/>
    <property type="match status" value="1"/>
</dbReference>
<sequence length="117" mass="13246">MLKADQSDNGPGWSDERISEAFDVTVQTIERVRKQFVEEGFDAVLSRREYTQKVSRKKIDGDVEAHLVALSCSAPPEGRTRWTLRLLADSIVELGYVESISHEAIRQTLKKTNLNRG</sequence>
<gene>
    <name evidence="1" type="ORF">S01H1_26116</name>
</gene>